<reference evidence="1" key="1">
    <citation type="submission" date="2021-06" db="EMBL/GenBank/DDBJ databases">
        <title>Comparative genomics, transcriptomics and evolutionary studies reveal genomic signatures of adaptation to plant cell wall in hemibiotrophic fungi.</title>
        <authorList>
            <consortium name="DOE Joint Genome Institute"/>
            <person name="Baroncelli R."/>
            <person name="Diaz J.F."/>
            <person name="Benocci T."/>
            <person name="Peng M."/>
            <person name="Battaglia E."/>
            <person name="Haridas S."/>
            <person name="Andreopoulos W."/>
            <person name="Labutti K."/>
            <person name="Pangilinan J."/>
            <person name="Floch G.L."/>
            <person name="Makela M.R."/>
            <person name="Henrissat B."/>
            <person name="Grigoriev I.V."/>
            <person name="Crouch J.A."/>
            <person name="De Vries R.P."/>
            <person name="Sukno S.A."/>
            <person name="Thon M.R."/>
        </authorList>
    </citation>
    <scope>NUCLEOTIDE SEQUENCE</scope>
    <source>
        <strain evidence="1">CBS 102054</strain>
    </source>
</reference>
<organism evidence="1 2">
    <name type="scientific">Colletotrichum phormii</name>
    <dbReference type="NCBI Taxonomy" id="359342"/>
    <lineage>
        <taxon>Eukaryota</taxon>
        <taxon>Fungi</taxon>
        <taxon>Dikarya</taxon>
        <taxon>Ascomycota</taxon>
        <taxon>Pezizomycotina</taxon>
        <taxon>Sordariomycetes</taxon>
        <taxon>Hypocreomycetidae</taxon>
        <taxon>Glomerellales</taxon>
        <taxon>Glomerellaceae</taxon>
        <taxon>Colletotrichum</taxon>
        <taxon>Colletotrichum acutatum species complex</taxon>
    </lineage>
</organism>
<name>A0AAI9ZIR7_9PEZI</name>
<evidence type="ECO:0000313" key="2">
    <source>
        <dbReference type="Proteomes" id="UP001243989"/>
    </source>
</evidence>
<gene>
    <name evidence="1" type="ORF">BDP81DRAFT_436413</name>
</gene>
<dbReference type="EMBL" id="JAHMHQ010000021">
    <property type="protein sequence ID" value="KAK1625226.1"/>
    <property type="molecule type" value="Genomic_DNA"/>
</dbReference>
<proteinExistence type="predicted"/>
<accession>A0AAI9ZIR7</accession>
<dbReference type="AlphaFoldDB" id="A0AAI9ZIR7"/>
<evidence type="ECO:0000313" key="1">
    <source>
        <dbReference type="EMBL" id="KAK1625226.1"/>
    </source>
</evidence>
<keyword evidence="2" id="KW-1185">Reference proteome</keyword>
<protein>
    <submittedName>
        <fullName evidence="1">Uncharacterized protein</fullName>
    </submittedName>
</protein>
<dbReference type="Proteomes" id="UP001243989">
    <property type="component" value="Unassembled WGS sequence"/>
</dbReference>
<dbReference type="RefSeq" id="XP_060441221.1">
    <property type="nucleotide sequence ID" value="XM_060591131.1"/>
</dbReference>
<sequence>MLVSMSRASTGVPSWSPSPARAVRSWGWATGMAVTTPVAVKVARKRVLKKRILAV</sequence>
<dbReference type="GeneID" id="85475993"/>
<comment type="caution">
    <text evidence="1">The sequence shown here is derived from an EMBL/GenBank/DDBJ whole genome shotgun (WGS) entry which is preliminary data.</text>
</comment>